<protein>
    <submittedName>
        <fullName evidence="1">Uncharacterized protein</fullName>
    </submittedName>
</protein>
<dbReference type="AlphaFoldDB" id="A0AAD4JZC0"/>
<proteinExistence type="predicted"/>
<evidence type="ECO:0000313" key="1">
    <source>
        <dbReference type="EMBL" id="KAH8370705.1"/>
    </source>
</evidence>
<organism evidence="1 2">
    <name type="scientific">Drosophila rubida</name>
    <dbReference type="NCBI Taxonomy" id="30044"/>
    <lineage>
        <taxon>Eukaryota</taxon>
        <taxon>Metazoa</taxon>
        <taxon>Ecdysozoa</taxon>
        <taxon>Arthropoda</taxon>
        <taxon>Hexapoda</taxon>
        <taxon>Insecta</taxon>
        <taxon>Pterygota</taxon>
        <taxon>Neoptera</taxon>
        <taxon>Endopterygota</taxon>
        <taxon>Diptera</taxon>
        <taxon>Brachycera</taxon>
        <taxon>Muscomorpha</taxon>
        <taxon>Ephydroidea</taxon>
        <taxon>Drosophilidae</taxon>
        <taxon>Drosophila</taxon>
    </lineage>
</organism>
<keyword evidence="2" id="KW-1185">Reference proteome</keyword>
<dbReference type="Proteomes" id="UP001200034">
    <property type="component" value="Unassembled WGS sequence"/>
</dbReference>
<evidence type="ECO:0000313" key="2">
    <source>
        <dbReference type="Proteomes" id="UP001200034"/>
    </source>
</evidence>
<name>A0AAD4JZC0_9MUSC</name>
<comment type="caution">
    <text evidence="1">The sequence shown here is derived from an EMBL/GenBank/DDBJ whole genome shotgun (WGS) entry which is preliminary data.</text>
</comment>
<dbReference type="PANTHER" id="PTHR20898:SF0">
    <property type="entry name" value="DAEDALUS ON 3-RELATED"/>
    <property type="match status" value="1"/>
</dbReference>
<feature type="non-terminal residue" evidence="1">
    <location>
        <position position="1"/>
    </location>
</feature>
<accession>A0AAD4JZC0</accession>
<dbReference type="SMART" id="SM00697">
    <property type="entry name" value="DM8"/>
    <property type="match status" value="1"/>
</dbReference>
<dbReference type="Pfam" id="PF06477">
    <property type="entry name" value="DUF1091"/>
    <property type="match status" value="1"/>
</dbReference>
<dbReference type="InterPro" id="IPR010512">
    <property type="entry name" value="DUF1091"/>
</dbReference>
<gene>
    <name evidence="1" type="ORF">KR093_004714</name>
</gene>
<dbReference type="PANTHER" id="PTHR20898">
    <property type="entry name" value="DAEDALUS ON 3-RELATED-RELATED"/>
    <property type="match status" value="1"/>
</dbReference>
<reference evidence="1" key="1">
    <citation type="journal article" date="2021" name="Mol. Ecol. Resour.">
        <title>Phylogenomic analyses of the genus Drosophila reveals genomic signals of climate adaptation.</title>
        <authorList>
            <person name="Li F."/>
            <person name="Rane R.V."/>
            <person name="Luria V."/>
            <person name="Xiong Z."/>
            <person name="Chen J."/>
            <person name="Li Z."/>
            <person name="Catullo R.A."/>
            <person name="Griffin P.C."/>
            <person name="Schiffer M."/>
            <person name="Pearce S."/>
            <person name="Lee S.F."/>
            <person name="McElroy K."/>
            <person name="Stocker A."/>
            <person name="Shirriffs J."/>
            <person name="Cockerell F."/>
            <person name="Coppin C."/>
            <person name="Sgro C.M."/>
            <person name="Karger A."/>
            <person name="Cain J.W."/>
            <person name="Weber J.A."/>
            <person name="Santpere G."/>
            <person name="Kirschner M.W."/>
            <person name="Hoffmann A.A."/>
            <person name="Oakeshott J.G."/>
            <person name="Zhang G."/>
        </authorList>
    </citation>
    <scope>NUCLEOTIDE SEQUENCE</scope>
    <source>
        <strain evidence="1">BGI-SZ-2011g</strain>
    </source>
</reference>
<sequence>SIVLTVGESHFNRDYFSNFTFQIRGGKVFLDMYLKKPLLKGWRARLDFQLRVSNAKSFQSIFSTTVDVCNIVNVYKNNLFKKWYNDLLKYGNFLRQCPLNASHYFIRNWQFGNNLLPPFITTGAYRLETYNFYGRYRAKDEVFIMSCSADATIND</sequence>
<dbReference type="EMBL" id="JAJJHW010002585">
    <property type="protein sequence ID" value="KAH8370705.1"/>
    <property type="molecule type" value="Genomic_DNA"/>
</dbReference>